<dbReference type="SUPFAM" id="SSF52540">
    <property type="entry name" value="P-loop containing nucleoside triphosphate hydrolases"/>
    <property type="match status" value="1"/>
</dbReference>
<dbReference type="Gene3D" id="3.40.50.300">
    <property type="entry name" value="P-loop containing nucleotide triphosphate hydrolases"/>
    <property type="match status" value="1"/>
</dbReference>
<evidence type="ECO:0000256" key="2">
    <source>
        <dbReference type="ARBA" id="ARBA00022840"/>
    </source>
</evidence>
<evidence type="ECO:0000313" key="4">
    <source>
        <dbReference type="EMBL" id="HHK68650.1"/>
    </source>
</evidence>
<dbReference type="InterPro" id="IPR014774">
    <property type="entry name" value="KaiC-like_dom"/>
</dbReference>
<dbReference type="PANTHER" id="PTHR43637">
    <property type="entry name" value="UPF0273 PROTEIN TM_0370"/>
    <property type="match status" value="1"/>
</dbReference>
<dbReference type="Pfam" id="PF06745">
    <property type="entry name" value="ATPase"/>
    <property type="match status" value="1"/>
</dbReference>
<feature type="domain" description="KaiC-like" evidence="3">
    <location>
        <begin position="4"/>
        <end position="165"/>
    </location>
</feature>
<keyword evidence="2" id="KW-0067">ATP-binding</keyword>
<name>A0A7C5QA94_CALS0</name>
<accession>A0A7C5QA94</accession>
<dbReference type="GO" id="GO:0005524">
    <property type="term" value="F:ATP binding"/>
    <property type="evidence" value="ECO:0007669"/>
    <property type="project" value="UniProtKB-KW"/>
</dbReference>
<dbReference type="AlphaFoldDB" id="A0A7C5QA94"/>
<evidence type="ECO:0000259" key="3">
    <source>
        <dbReference type="Pfam" id="PF06745"/>
    </source>
</evidence>
<proteinExistence type="predicted"/>
<dbReference type="EMBL" id="DRWN01000047">
    <property type="protein sequence ID" value="HHK68650.1"/>
    <property type="molecule type" value="Genomic_DNA"/>
</dbReference>
<gene>
    <name evidence="4" type="ORF">ENM11_05805</name>
</gene>
<sequence length="168" mass="18780">MDLAKSISVDFAEDVQDGLLVIVDCHTRGETSKLARYSLSPESSLLQIRETFLQAAEGAENYVLVVDDLSTLLAYVPSEPAFKFYQGVASDMRTNDATGISVLVPDVLEQKLTNLLYSLSDGVVEMGLEEMGGNLRRFMRIRFLRGVRHPTEWNEFQIGLKGIELLTY</sequence>
<comment type="caution">
    <text evidence="4">The sequence shown here is derived from an EMBL/GenBank/DDBJ whole genome shotgun (WGS) entry which is preliminary data.</text>
</comment>
<organism evidence="4">
    <name type="scientific">Caldiarchaeum subterraneum</name>
    <dbReference type="NCBI Taxonomy" id="311458"/>
    <lineage>
        <taxon>Archaea</taxon>
        <taxon>Nitrososphaerota</taxon>
        <taxon>Candidatus Caldarchaeales</taxon>
        <taxon>Candidatus Caldarchaeaceae</taxon>
        <taxon>Candidatus Caldarchaeum</taxon>
    </lineage>
</organism>
<protein>
    <recommendedName>
        <fullName evidence="3">KaiC-like domain-containing protein</fullName>
    </recommendedName>
</protein>
<evidence type="ECO:0000256" key="1">
    <source>
        <dbReference type="ARBA" id="ARBA00022741"/>
    </source>
</evidence>
<keyword evidence="1" id="KW-0547">Nucleotide-binding</keyword>
<reference evidence="4" key="1">
    <citation type="journal article" date="2020" name="mSystems">
        <title>Genome- and Community-Level Interaction Insights into Carbon Utilization and Element Cycling Functions of Hydrothermarchaeota in Hydrothermal Sediment.</title>
        <authorList>
            <person name="Zhou Z."/>
            <person name="Liu Y."/>
            <person name="Xu W."/>
            <person name="Pan J."/>
            <person name="Luo Z.H."/>
            <person name="Li M."/>
        </authorList>
    </citation>
    <scope>NUCLEOTIDE SEQUENCE [LARGE SCALE GENOMIC DNA]</scope>
    <source>
        <strain evidence="4">SpSt-1056</strain>
    </source>
</reference>
<dbReference type="InterPro" id="IPR027417">
    <property type="entry name" value="P-loop_NTPase"/>
</dbReference>